<dbReference type="EMBL" id="BAAAUV010000035">
    <property type="protein sequence ID" value="GAA3238324.1"/>
    <property type="molecule type" value="Genomic_DNA"/>
</dbReference>
<evidence type="ECO:0000313" key="2">
    <source>
        <dbReference type="EMBL" id="GAA3238324.1"/>
    </source>
</evidence>
<evidence type="ECO:0008006" key="4">
    <source>
        <dbReference type="Google" id="ProtNLM"/>
    </source>
</evidence>
<gene>
    <name evidence="2" type="ORF">GCM10010468_73780</name>
</gene>
<sequence>MTNEEAYRLLGELVRRRRESFTATIDEAAQSISMSAVTWGRVEAGKNVRGLTYSRVEKVLGWRPGSCRDFLDGAGEPLLDENARPLIAPPPGTSRTPSRSTPAEDPSPEDPSRPYAVDLALGVRELHPAPNAAGLVPPGRRYLELRGRDRDVIFMWDGSPLPSDLEALRDYVFATVRMVTPSESRNTEG</sequence>
<protein>
    <recommendedName>
        <fullName evidence="4">Helix-turn-helix protein</fullName>
    </recommendedName>
</protein>
<name>A0ABP6QLS7_9ACTN</name>
<dbReference type="RefSeq" id="WP_344838112.1">
    <property type="nucleotide sequence ID" value="NZ_BAAAUV010000035.1"/>
</dbReference>
<dbReference type="Proteomes" id="UP001501237">
    <property type="component" value="Unassembled WGS sequence"/>
</dbReference>
<evidence type="ECO:0000313" key="3">
    <source>
        <dbReference type="Proteomes" id="UP001501237"/>
    </source>
</evidence>
<proteinExistence type="predicted"/>
<dbReference type="InterPro" id="IPR010982">
    <property type="entry name" value="Lambda_DNA-bd_dom_sf"/>
</dbReference>
<comment type="caution">
    <text evidence="2">The sequence shown here is derived from an EMBL/GenBank/DDBJ whole genome shotgun (WGS) entry which is preliminary data.</text>
</comment>
<keyword evidence="3" id="KW-1185">Reference proteome</keyword>
<evidence type="ECO:0000256" key="1">
    <source>
        <dbReference type="SAM" id="MobiDB-lite"/>
    </source>
</evidence>
<reference evidence="3" key="1">
    <citation type="journal article" date="2019" name="Int. J. Syst. Evol. Microbiol.">
        <title>The Global Catalogue of Microorganisms (GCM) 10K type strain sequencing project: providing services to taxonomists for standard genome sequencing and annotation.</title>
        <authorList>
            <consortium name="The Broad Institute Genomics Platform"/>
            <consortium name="The Broad Institute Genome Sequencing Center for Infectious Disease"/>
            <person name="Wu L."/>
            <person name="Ma J."/>
        </authorList>
    </citation>
    <scope>NUCLEOTIDE SEQUENCE [LARGE SCALE GENOMIC DNA]</scope>
    <source>
        <strain evidence="3">JCM 9377</strain>
    </source>
</reference>
<dbReference type="Gene3D" id="1.10.260.40">
    <property type="entry name" value="lambda repressor-like DNA-binding domains"/>
    <property type="match status" value="1"/>
</dbReference>
<organism evidence="2 3">
    <name type="scientific">Actinocorallia longicatena</name>
    <dbReference type="NCBI Taxonomy" id="111803"/>
    <lineage>
        <taxon>Bacteria</taxon>
        <taxon>Bacillati</taxon>
        <taxon>Actinomycetota</taxon>
        <taxon>Actinomycetes</taxon>
        <taxon>Streptosporangiales</taxon>
        <taxon>Thermomonosporaceae</taxon>
        <taxon>Actinocorallia</taxon>
    </lineage>
</organism>
<accession>A0ABP6QLS7</accession>
<feature type="region of interest" description="Disordered" evidence="1">
    <location>
        <begin position="80"/>
        <end position="115"/>
    </location>
</feature>